<comment type="caution">
    <text evidence="10">The sequence shown here is derived from an EMBL/GenBank/DDBJ whole genome shotgun (WGS) entry which is preliminary data.</text>
</comment>
<evidence type="ECO:0000256" key="5">
    <source>
        <dbReference type="ARBA" id="ARBA00022723"/>
    </source>
</evidence>
<evidence type="ECO:0000313" key="11">
    <source>
        <dbReference type="Proteomes" id="UP000256379"/>
    </source>
</evidence>
<dbReference type="CDD" id="cd01335">
    <property type="entry name" value="Radical_SAM"/>
    <property type="match status" value="1"/>
</dbReference>
<dbReference type="SFLD" id="SFLDS00029">
    <property type="entry name" value="Radical_SAM"/>
    <property type="match status" value="1"/>
</dbReference>
<dbReference type="PANTHER" id="PTHR11918">
    <property type="entry name" value="RADICAL SAM PROTEINS"/>
    <property type="match status" value="1"/>
</dbReference>
<sequence length="474" mass="54452">MTKVFFKTFGCRSNLYDTQVMMSKIQDYCIIQDESEADIIVINSCTVTNKADREVRSYARKYTNKGKKVIFTGCGVKHLGKDLFQKGLVHSVFAHSHKEDIKAILQIPQKVFLPREKTSKYVDSTIFPQIVGKVRAFIKIQEGCNFSCSYCIIPSVRGMARSFSEEHILTQIKILASKNVSEVILTGTNIGSYGIDTKTHIADLLQKIHDIHGISRIRLGSLEPSQIDEKFLQVLKLEKIERHLHIALQHTSPEMLKIMNRKNTFPSDLELFTRLANEGFSLGTDYIIGHYGESEEIFYEAFENLKRLPLTHIHPFIYSPRTGTASARNTQKLISIRGDIAKKRLKQIEFIVKEKNLQFRKQHSNIPLKVLIEGQKNLIDSQNNETKSYFVGLDQYFNKVFVPCKLVPLSLQDSANTESYSHKNFSHKNNFQGDKSLYQKDLSHINKNELRGKWVEVSNYTIETNNFAKDYKIL</sequence>
<evidence type="ECO:0000256" key="6">
    <source>
        <dbReference type="ARBA" id="ARBA00023004"/>
    </source>
</evidence>
<dbReference type="InterPro" id="IPR013848">
    <property type="entry name" value="Methylthiotransferase_N"/>
</dbReference>
<dbReference type="InterPro" id="IPR007197">
    <property type="entry name" value="rSAM"/>
</dbReference>
<name>A0A3D8IB48_9HELI</name>
<evidence type="ECO:0000256" key="7">
    <source>
        <dbReference type="ARBA" id="ARBA00023014"/>
    </source>
</evidence>
<dbReference type="Pfam" id="PF00919">
    <property type="entry name" value="UPF0004"/>
    <property type="match status" value="1"/>
</dbReference>
<dbReference type="PROSITE" id="PS51918">
    <property type="entry name" value="RADICAL_SAM"/>
    <property type="match status" value="1"/>
</dbReference>
<feature type="domain" description="MTTase N-terminal" evidence="8">
    <location>
        <begin position="2"/>
        <end position="110"/>
    </location>
</feature>
<gene>
    <name evidence="10" type="ORF">CQA53_09365</name>
</gene>
<dbReference type="InterPro" id="IPR020612">
    <property type="entry name" value="Methylthiotransferase_CS"/>
</dbReference>
<dbReference type="SUPFAM" id="SSF102114">
    <property type="entry name" value="Radical SAM enzymes"/>
    <property type="match status" value="1"/>
</dbReference>
<dbReference type="NCBIfam" id="TIGR00089">
    <property type="entry name" value="MiaB/RimO family radical SAM methylthiotransferase"/>
    <property type="match status" value="1"/>
</dbReference>
<dbReference type="PROSITE" id="PS01278">
    <property type="entry name" value="MTTASE_RADICAL"/>
    <property type="match status" value="1"/>
</dbReference>
<accession>A0A3D8IB48</accession>
<evidence type="ECO:0000259" key="8">
    <source>
        <dbReference type="PROSITE" id="PS51449"/>
    </source>
</evidence>
<dbReference type="EMBL" id="NXLQ01000032">
    <property type="protein sequence ID" value="RDU62403.1"/>
    <property type="molecule type" value="Genomic_DNA"/>
</dbReference>
<keyword evidence="11" id="KW-1185">Reference proteome</keyword>
<dbReference type="SMART" id="SM00729">
    <property type="entry name" value="Elp3"/>
    <property type="match status" value="1"/>
</dbReference>
<dbReference type="PROSITE" id="PS51449">
    <property type="entry name" value="MTTASE_N"/>
    <property type="match status" value="1"/>
</dbReference>
<protein>
    <submittedName>
        <fullName evidence="10">tRNA (N(6)-L-threonylcarbamoyladenosine(37)-C(2))-methylthiotransferase MtaB</fullName>
    </submittedName>
</protein>
<feature type="domain" description="Radical SAM core" evidence="9">
    <location>
        <begin position="130"/>
        <end position="360"/>
    </location>
</feature>
<dbReference type="InterPro" id="IPR023404">
    <property type="entry name" value="rSAM_horseshoe"/>
</dbReference>
<reference evidence="10 11" key="1">
    <citation type="submission" date="2018-04" db="EMBL/GenBank/DDBJ databases">
        <title>Novel Campyloabacter and Helicobacter Species and Strains.</title>
        <authorList>
            <person name="Mannion A.J."/>
            <person name="Shen Z."/>
            <person name="Fox J.G."/>
        </authorList>
    </citation>
    <scope>NUCLEOTIDE SEQUENCE [LARGE SCALE GENOMIC DNA]</scope>
    <source>
        <strain evidence="10 11">MIT 17-337</strain>
    </source>
</reference>
<dbReference type="SFLD" id="SFLDG01082">
    <property type="entry name" value="B12-binding_domain_containing"/>
    <property type="match status" value="1"/>
</dbReference>
<organism evidence="10 11">
    <name type="scientific">Helicobacter didelphidarum</name>
    <dbReference type="NCBI Taxonomy" id="2040648"/>
    <lineage>
        <taxon>Bacteria</taxon>
        <taxon>Pseudomonadati</taxon>
        <taxon>Campylobacterota</taxon>
        <taxon>Epsilonproteobacteria</taxon>
        <taxon>Campylobacterales</taxon>
        <taxon>Helicobacteraceae</taxon>
        <taxon>Helicobacter</taxon>
    </lineage>
</organism>
<evidence type="ECO:0000256" key="2">
    <source>
        <dbReference type="ARBA" id="ARBA00022485"/>
    </source>
</evidence>
<keyword evidence="2" id="KW-0004">4Fe-4S</keyword>
<dbReference type="InterPro" id="IPR038135">
    <property type="entry name" value="Methylthiotransferase_N_sf"/>
</dbReference>
<evidence type="ECO:0000256" key="3">
    <source>
        <dbReference type="ARBA" id="ARBA00022679"/>
    </source>
</evidence>
<dbReference type="PANTHER" id="PTHR11918:SF45">
    <property type="entry name" value="THREONYLCARBAMOYLADENOSINE TRNA METHYLTHIOTRANSFERASE"/>
    <property type="match status" value="1"/>
</dbReference>
<dbReference type="InterPro" id="IPR058240">
    <property type="entry name" value="rSAM_sf"/>
</dbReference>
<keyword evidence="6" id="KW-0408">Iron</keyword>
<dbReference type="Proteomes" id="UP000256379">
    <property type="component" value="Unassembled WGS sequence"/>
</dbReference>
<dbReference type="InterPro" id="IPR005839">
    <property type="entry name" value="Methylthiotransferase"/>
</dbReference>
<keyword evidence="5" id="KW-0479">Metal-binding</keyword>
<dbReference type="GO" id="GO:0046872">
    <property type="term" value="F:metal ion binding"/>
    <property type="evidence" value="ECO:0007669"/>
    <property type="project" value="UniProtKB-KW"/>
</dbReference>
<dbReference type="GO" id="GO:0035598">
    <property type="term" value="F:tRNA (N(6)-L-threonylcarbamoyladenosine(37)-C(2))-methylthiotransferase activity"/>
    <property type="evidence" value="ECO:0007669"/>
    <property type="project" value="TreeGrafter"/>
</dbReference>
<dbReference type="AlphaFoldDB" id="A0A3D8IB48"/>
<proteinExistence type="predicted"/>
<keyword evidence="7" id="KW-0411">Iron-sulfur</keyword>
<dbReference type="GO" id="GO:0051539">
    <property type="term" value="F:4 iron, 4 sulfur cluster binding"/>
    <property type="evidence" value="ECO:0007669"/>
    <property type="project" value="UniProtKB-KW"/>
</dbReference>
<dbReference type="Pfam" id="PF04055">
    <property type="entry name" value="Radical_SAM"/>
    <property type="match status" value="1"/>
</dbReference>
<evidence type="ECO:0000259" key="9">
    <source>
        <dbReference type="PROSITE" id="PS51918"/>
    </source>
</evidence>
<dbReference type="OrthoDB" id="9805215at2"/>
<evidence type="ECO:0000256" key="1">
    <source>
        <dbReference type="ARBA" id="ARBA00001966"/>
    </source>
</evidence>
<dbReference type="Gene3D" id="3.80.30.20">
    <property type="entry name" value="tm_1862 like domain"/>
    <property type="match status" value="1"/>
</dbReference>
<comment type="cofactor">
    <cofactor evidence="1">
        <name>[4Fe-4S] cluster</name>
        <dbReference type="ChEBI" id="CHEBI:49883"/>
    </cofactor>
</comment>
<keyword evidence="3 10" id="KW-0808">Transferase</keyword>
<evidence type="ECO:0000256" key="4">
    <source>
        <dbReference type="ARBA" id="ARBA00022691"/>
    </source>
</evidence>
<dbReference type="Gene3D" id="3.40.50.12160">
    <property type="entry name" value="Methylthiotransferase, N-terminal domain"/>
    <property type="match status" value="1"/>
</dbReference>
<dbReference type="InterPro" id="IPR006638">
    <property type="entry name" value="Elp3/MiaA/NifB-like_rSAM"/>
</dbReference>
<keyword evidence="4" id="KW-0949">S-adenosyl-L-methionine</keyword>
<evidence type="ECO:0000313" key="10">
    <source>
        <dbReference type="EMBL" id="RDU62403.1"/>
    </source>
</evidence>